<protein>
    <submittedName>
        <fullName evidence="2">Uncharacterized protein</fullName>
    </submittedName>
</protein>
<sequence length="361" mass="40619">MVLLRFTAVLAFASFALGLPRQSPFYSKTPNQYGTKEIDTWALNPTGDAAVIRVKNEGYQQQELHLLAINAQYTIPSTCYGPANTDDFYTFLDDKTFLTVSPIKDDIWQLSIQHLNYTTLPPAYPPSAFEPQIIGQITSQKQIRQIVYAAKAGVLTLVTESQLILVKVIQDEGVAWSVKQYKTILENKDTIQLIDLKHEVISPNVIHTSSQRLSAITFGKNGQISWLSQKGEGFKRHLWILEGGTKWKAPLKFDHSPEQIIFSKDGSALYLLAGHNHQKSLFHLWASQPHDERPIEPTRIPSNGTIHSAIHVGITPLDHAHLIGLKSDASKGEGKELWVISHSPHEDPTYNYENIRLTYFT</sequence>
<keyword evidence="4" id="KW-1185">Reference proteome</keyword>
<dbReference type="RefSeq" id="XP_019014007.1">
    <property type="nucleotide sequence ID" value="XM_019151869.1"/>
</dbReference>
<dbReference type="Proteomes" id="UP000094020">
    <property type="component" value="Chromosome 1"/>
</dbReference>
<reference evidence="3" key="2">
    <citation type="submission" date="2013-07" db="EMBL/GenBank/DDBJ databases">
        <authorList>
            <consortium name="The Broad Institute Genome Sequencing Platform"/>
            <person name="Cuomo C."/>
            <person name="Litvintseva A."/>
            <person name="Chen Y."/>
            <person name="Heitman J."/>
            <person name="Sun S."/>
            <person name="Springer D."/>
            <person name="Dromer F."/>
            <person name="Young S.K."/>
            <person name="Zeng Q."/>
            <person name="Gargeya S."/>
            <person name="Fitzgerald M."/>
            <person name="Abouelleil A."/>
            <person name="Alvarado L."/>
            <person name="Berlin A.M."/>
            <person name="Chapman S.B."/>
            <person name="Dewar J."/>
            <person name="Goldberg J."/>
            <person name="Griggs A."/>
            <person name="Gujja S."/>
            <person name="Hansen M."/>
            <person name="Howarth C."/>
            <person name="Imamovic A."/>
            <person name="Larimer J."/>
            <person name="McCowan C."/>
            <person name="Murphy C."/>
            <person name="Pearson M."/>
            <person name="Priest M."/>
            <person name="Roberts A."/>
            <person name="Saif S."/>
            <person name="Shea T."/>
            <person name="Sykes S."/>
            <person name="Wortman J."/>
            <person name="Nusbaum C."/>
            <person name="Birren B."/>
        </authorList>
    </citation>
    <scope>NUCLEOTIDE SEQUENCE</scope>
    <source>
        <strain evidence="3">CBS 10737</strain>
    </source>
</reference>
<organism evidence="2">
    <name type="scientific">Kwoniella pini CBS 10737</name>
    <dbReference type="NCBI Taxonomy" id="1296096"/>
    <lineage>
        <taxon>Eukaryota</taxon>
        <taxon>Fungi</taxon>
        <taxon>Dikarya</taxon>
        <taxon>Basidiomycota</taxon>
        <taxon>Agaricomycotina</taxon>
        <taxon>Tremellomycetes</taxon>
        <taxon>Tremellales</taxon>
        <taxon>Cryptococcaceae</taxon>
        <taxon>Kwoniella</taxon>
    </lineage>
</organism>
<proteinExistence type="predicted"/>
<dbReference type="KEGG" id="kpin:30168453"/>
<accession>A0A1B9IAY6</accession>
<dbReference type="STRING" id="1296096.A0A1B9IAY6"/>
<gene>
    <name evidence="2" type="ORF">I206_00084</name>
    <name evidence="3" type="ORF">I206_101239</name>
</gene>
<dbReference type="AlphaFoldDB" id="A0A1B9IAY6"/>
<dbReference type="EMBL" id="KI894007">
    <property type="protein sequence ID" value="OCF52788.1"/>
    <property type="molecule type" value="Genomic_DNA"/>
</dbReference>
<feature type="signal peptide" evidence="1">
    <location>
        <begin position="1"/>
        <end position="18"/>
    </location>
</feature>
<dbReference type="OrthoDB" id="43744at2759"/>
<keyword evidence="1" id="KW-0732">Signal</keyword>
<dbReference type="GeneID" id="30168453"/>
<evidence type="ECO:0000313" key="4">
    <source>
        <dbReference type="Proteomes" id="UP000094020"/>
    </source>
</evidence>
<dbReference type="SUPFAM" id="SSF82171">
    <property type="entry name" value="DPP6 N-terminal domain-like"/>
    <property type="match status" value="1"/>
</dbReference>
<dbReference type="EMBL" id="CP144519">
    <property type="protein sequence ID" value="WWC67331.1"/>
    <property type="molecule type" value="Genomic_DNA"/>
</dbReference>
<evidence type="ECO:0000313" key="2">
    <source>
        <dbReference type="EMBL" id="OCF52788.1"/>
    </source>
</evidence>
<name>A0A1B9IAY6_9TREE</name>
<evidence type="ECO:0000313" key="3">
    <source>
        <dbReference type="EMBL" id="WWC67331.1"/>
    </source>
</evidence>
<reference evidence="2" key="3">
    <citation type="submission" date="2016-07" db="EMBL/GenBank/DDBJ databases">
        <title>Evolution of pathogenesis and genome organization in the Tremellales.</title>
        <authorList>
            <person name="Cuomo C."/>
            <person name="Litvintseva A."/>
            <person name="Heitman J."/>
            <person name="Chen Y."/>
            <person name="Sun S."/>
            <person name="Springer D."/>
            <person name="Dromer F."/>
            <person name="Young S."/>
            <person name="Zeng Q."/>
            <person name="Chapman S."/>
            <person name="Gujja S."/>
            <person name="Saif S."/>
            <person name="Birren B."/>
        </authorList>
    </citation>
    <scope>NUCLEOTIDE SEQUENCE</scope>
    <source>
        <strain evidence="2">CBS 10737</strain>
    </source>
</reference>
<reference evidence="2" key="1">
    <citation type="submission" date="2013-07" db="EMBL/GenBank/DDBJ databases">
        <title>The Genome Sequence of Cryptococcus pinus CBS10737.</title>
        <authorList>
            <consortium name="The Broad Institute Genome Sequencing Platform"/>
            <person name="Cuomo C."/>
            <person name="Litvintseva A."/>
            <person name="Chen Y."/>
            <person name="Heitman J."/>
            <person name="Sun S."/>
            <person name="Springer D."/>
            <person name="Dromer F."/>
            <person name="Young S.K."/>
            <person name="Zeng Q."/>
            <person name="Gargeya S."/>
            <person name="Fitzgerald M."/>
            <person name="Abouelleil A."/>
            <person name="Alvarado L."/>
            <person name="Berlin A.M."/>
            <person name="Chapman S.B."/>
            <person name="Dewar J."/>
            <person name="Goldberg J."/>
            <person name="Griggs A."/>
            <person name="Gujja S."/>
            <person name="Hansen M."/>
            <person name="Howarth C."/>
            <person name="Imamovic A."/>
            <person name="Larimer J."/>
            <person name="McCowan C."/>
            <person name="Murphy C."/>
            <person name="Pearson M."/>
            <person name="Priest M."/>
            <person name="Roberts A."/>
            <person name="Saif S."/>
            <person name="Shea T."/>
            <person name="Sykes S."/>
            <person name="Wortman J."/>
            <person name="Nusbaum C."/>
            <person name="Birren B."/>
        </authorList>
    </citation>
    <scope>NUCLEOTIDE SEQUENCE [LARGE SCALE GENOMIC DNA]</scope>
    <source>
        <strain evidence="2">CBS 10737</strain>
    </source>
</reference>
<feature type="chain" id="PRO_5008628477" evidence="1">
    <location>
        <begin position="19"/>
        <end position="361"/>
    </location>
</feature>
<evidence type="ECO:0000256" key="1">
    <source>
        <dbReference type="SAM" id="SignalP"/>
    </source>
</evidence>
<reference evidence="3" key="4">
    <citation type="submission" date="2024-02" db="EMBL/GenBank/DDBJ databases">
        <title>Comparative genomics of Cryptococcus and Kwoniella reveals pathogenesis evolution and contrasting modes of karyotype evolution via chromosome fusion or intercentromeric recombination.</title>
        <authorList>
            <person name="Coelho M.A."/>
            <person name="David-Palma M."/>
            <person name="Shea T."/>
            <person name="Bowers K."/>
            <person name="McGinley-Smith S."/>
            <person name="Mohammad A.W."/>
            <person name="Gnirke A."/>
            <person name="Yurkov A.M."/>
            <person name="Nowrousian M."/>
            <person name="Sun S."/>
            <person name="Cuomo C.A."/>
            <person name="Heitman J."/>
        </authorList>
    </citation>
    <scope>NUCLEOTIDE SEQUENCE</scope>
    <source>
        <strain evidence="3">CBS 10737</strain>
    </source>
</reference>